<dbReference type="PANTHER" id="PTHR34359">
    <property type="entry name" value="CLAVATA3/ESR (CLE)-RELATED PROTEIN 10"/>
    <property type="match status" value="1"/>
</dbReference>
<reference evidence="4 5" key="1">
    <citation type="submission" date="2024-01" db="EMBL/GenBank/DDBJ databases">
        <title>Genome assemblies of Stephania.</title>
        <authorList>
            <person name="Yang L."/>
        </authorList>
    </citation>
    <scope>NUCLEOTIDE SEQUENCE [LARGE SCALE GENOMIC DNA]</scope>
    <source>
        <strain evidence="4">YNDBR</strain>
        <tissue evidence="4">Leaf</tissue>
    </source>
</reference>
<sequence>MANLMIKISHLLIILLCLSLYFLLFHVCSLRSNNIHHPLHISHHHQTLIGRKALLASEFDFSPFRHHHHHLYHHLPPQAVDGREIDLRYGVEKRLVPTGPNPLHH</sequence>
<name>A0AAP0IGM6_9MAGN</name>
<dbReference type="Proteomes" id="UP001420932">
    <property type="component" value="Unassembled WGS sequence"/>
</dbReference>
<dbReference type="PANTHER" id="PTHR34359:SF24">
    <property type="entry name" value="INACTIVE PROTEIN FON2 SPARE1"/>
    <property type="match status" value="1"/>
</dbReference>
<accession>A0AAP0IGM6</accession>
<keyword evidence="3" id="KW-0221">Differentiation</keyword>
<evidence type="ECO:0000313" key="4">
    <source>
        <dbReference type="EMBL" id="KAK9114780.1"/>
    </source>
</evidence>
<evidence type="ECO:0000256" key="1">
    <source>
        <dbReference type="ARBA" id="ARBA00005416"/>
    </source>
</evidence>
<comment type="caution">
    <text evidence="4">The sequence shown here is derived from an EMBL/GenBank/DDBJ whole genome shotgun (WGS) entry which is preliminary data.</text>
</comment>
<keyword evidence="2" id="KW-0217">Developmental protein</keyword>
<comment type="similarity">
    <text evidence="1">Belongs to the CLV3/ESR signal peptide family.</text>
</comment>
<protein>
    <recommendedName>
        <fullName evidence="6">CLAVATA3/ESR (CLE)-related protein 13</fullName>
    </recommendedName>
</protein>
<dbReference type="EMBL" id="JBBNAF010000009">
    <property type="protein sequence ID" value="KAK9114780.1"/>
    <property type="molecule type" value="Genomic_DNA"/>
</dbReference>
<evidence type="ECO:0000313" key="5">
    <source>
        <dbReference type="Proteomes" id="UP001420932"/>
    </source>
</evidence>
<evidence type="ECO:0000256" key="2">
    <source>
        <dbReference type="ARBA" id="ARBA00022473"/>
    </source>
</evidence>
<proteinExistence type="inferred from homology"/>
<evidence type="ECO:0008006" key="6">
    <source>
        <dbReference type="Google" id="ProtNLM"/>
    </source>
</evidence>
<keyword evidence="5" id="KW-1185">Reference proteome</keyword>
<gene>
    <name evidence="4" type="ORF">Syun_021577</name>
</gene>
<dbReference type="InterPro" id="IPR039618">
    <property type="entry name" value="CLE9-13"/>
</dbReference>
<organism evidence="4 5">
    <name type="scientific">Stephania yunnanensis</name>
    <dbReference type="NCBI Taxonomy" id="152371"/>
    <lineage>
        <taxon>Eukaryota</taxon>
        <taxon>Viridiplantae</taxon>
        <taxon>Streptophyta</taxon>
        <taxon>Embryophyta</taxon>
        <taxon>Tracheophyta</taxon>
        <taxon>Spermatophyta</taxon>
        <taxon>Magnoliopsida</taxon>
        <taxon>Ranunculales</taxon>
        <taxon>Menispermaceae</taxon>
        <taxon>Menispermoideae</taxon>
        <taxon>Cissampelideae</taxon>
        <taxon>Stephania</taxon>
    </lineage>
</organism>
<dbReference type="AlphaFoldDB" id="A0AAP0IGM6"/>
<evidence type="ECO:0000256" key="3">
    <source>
        <dbReference type="ARBA" id="ARBA00022782"/>
    </source>
</evidence>
<dbReference type="GO" id="GO:0030154">
    <property type="term" value="P:cell differentiation"/>
    <property type="evidence" value="ECO:0007669"/>
    <property type="project" value="UniProtKB-KW"/>
</dbReference>